<evidence type="ECO:0000313" key="2">
    <source>
        <dbReference type="EMBL" id="OLL22974.1"/>
    </source>
</evidence>
<name>A0A1U7LK03_NEOID</name>
<keyword evidence="3" id="KW-1185">Reference proteome</keyword>
<proteinExistence type="predicted"/>
<sequence length="159" mass="16775">MSLNMQFPTLLFAVLFATVCLGDRCSISLSVNGGTYQGYSVGFSTVEGSPSIKCAMVGSGGNEVPVPFDGTHILDDFRTSAASWYDVKLGDGSTMPCLTFESRSVEAVKATFAIVGDQFSTTQGQLAVCAIGNQYLLSLNQVDGDCQPVNLIVMEGCTD</sequence>
<comment type="caution">
    <text evidence="2">The sequence shown here is derived from an EMBL/GenBank/DDBJ whole genome shotgun (WGS) entry which is preliminary data.</text>
</comment>
<evidence type="ECO:0000256" key="1">
    <source>
        <dbReference type="SAM" id="SignalP"/>
    </source>
</evidence>
<organism evidence="2 3">
    <name type="scientific">Neolecta irregularis (strain DAH-3)</name>
    <dbReference type="NCBI Taxonomy" id="1198029"/>
    <lineage>
        <taxon>Eukaryota</taxon>
        <taxon>Fungi</taxon>
        <taxon>Dikarya</taxon>
        <taxon>Ascomycota</taxon>
        <taxon>Taphrinomycotina</taxon>
        <taxon>Neolectales</taxon>
        <taxon>Neolectaceae</taxon>
        <taxon>Neolecta</taxon>
    </lineage>
</organism>
<keyword evidence="1" id="KW-0732">Signal</keyword>
<feature type="signal peptide" evidence="1">
    <location>
        <begin position="1"/>
        <end position="22"/>
    </location>
</feature>
<feature type="chain" id="PRO_5012888680" evidence="1">
    <location>
        <begin position="23"/>
        <end position="159"/>
    </location>
</feature>
<dbReference type="EMBL" id="LXFE01002495">
    <property type="protein sequence ID" value="OLL22974.1"/>
    <property type="molecule type" value="Genomic_DNA"/>
</dbReference>
<dbReference type="Proteomes" id="UP000186594">
    <property type="component" value="Unassembled WGS sequence"/>
</dbReference>
<dbReference type="AlphaFoldDB" id="A0A1U7LK03"/>
<evidence type="ECO:0000313" key="3">
    <source>
        <dbReference type="Proteomes" id="UP000186594"/>
    </source>
</evidence>
<protein>
    <submittedName>
        <fullName evidence="2">Uncharacterized protein</fullName>
    </submittedName>
</protein>
<accession>A0A1U7LK03</accession>
<reference evidence="2 3" key="1">
    <citation type="submission" date="2016-04" db="EMBL/GenBank/DDBJ databases">
        <title>Evolutionary innovation and constraint leading to complex multicellularity in the Ascomycota.</title>
        <authorList>
            <person name="Cisse O."/>
            <person name="Nguyen A."/>
            <person name="Hewitt D.A."/>
            <person name="Jedd G."/>
            <person name="Stajich J.E."/>
        </authorList>
    </citation>
    <scope>NUCLEOTIDE SEQUENCE [LARGE SCALE GENOMIC DNA]</scope>
    <source>
        <strain evidence="2 3">DAH-3</strain>
    </source>
</reference>
<gene>
    <name evidence="2" type="ORF">NEOLI_004180</name>
</gene>